<dbReference type="InterPro" id="IPR037401">
    <property type="entry name" value="SnoaL-like"/>
</dbReference>
<gene>
    <name evidence="2" type="ORF">ABIA52_002593</name>
</gene>
<evidence type="ECO:0000313" key="2">
    <source>
        <dbReference type="EMBL" id="MFK4639704.1"/>
    </source>
</evidence>
<sequence>MSRADQSTIDFLNEYFAVMEKKDYECLGGYYADDITLTFANAPTVKGKDVVLAQMTAIGGKVESLAHPLVNIWQEEDGVVVFEVDSAWRFLDGVEVTIRACSIFTIADGKFTDQRIYVDNGPINSHLS</sequence>
<dbReference type="Pfam" id="PF12680">
    <property type="entry name" value="SnoaL_2"/>
    <property type="match status" value="1"/>
</dbReference>
<evidence type="ECO:0000259" key="1">
    <source>
        <dbReference type="Pfam" id="PF12680"/>
    </source>
</evidence>
<keyword evidence="3" id="KW-1185">Reference proteome</keyword>
<dbReference type="InterPro" id="IPR032710">
    <property type="entry name" value="NTF2-like_dom_sf"/>
</dbReference>
<name>A0ABW8N803_9MICC</name>
<proteinExistence type="predicted"/>
<protein>
    <submittedName>
        <fullName evidence="2">Ketosteroid isomerase-like protein</fullName>
    </submittedName>
</protein>
<dbReference type="Proteomes" id="UP001620520">
    <property type="component" value="Unassembled WGS sequence"/>
</dbReference>
<accession>A0ABW8N803</accession>
<dbReference type="SUPFAM" id="SSF54427">
    <property type="entry name" value="NTF2-like"/>
    <property type="match status" value="1"/>
</dbReference>
<reference evidence="2 3" key="1">
    <citation type="submission" date="2024-10" db="EMBL/GenBank/DDBJ databases">
        <title>Novel secondary metabolite-producing bacteria for plant disease control.</title>
        <authorList>
            <person name="Chevrette M."/>
        </authorList>
    </citation>
    <scope>NUCLEOTIDE SEQUENCE [LARGE SCALE GENOMIC DNA]</scope>
    <source>
        <strain evidence="2 3">J30 TE3557</strain>
    </source>
</reference>
<dbReference type="RefSeq" id="WP_404594663.1">
    <property type="nucleotide sequence ID" value="NZ_JBIYEW010000003.1"/>
</dbReference>
<dbReference type="Gene3D" id="3.10.450.50">
    <property type="match status" value="1"/>
</dbReference>
<comment type="caution">
    <text evidence="2">The sequence shown here is derived from an EMBL/GenBank/DDBJ whole genome shotgun (WGS) entry which is preliminary data.</text>
</comment>
<feature type="domain" description="SnoaL-like" evidence="1">
    <location>
        <begin position="14"/>
        <end position="113"/>
    </location>
</feature>
<evidence type="ECO:0000313" key="3">
    <source>
        <dbReference type="Proteomes" id="UP001620520"/>
    </source>
</evidence>
<dbReference type="EMBL" id="JBIYEW010000003">
    <property type="protein sequence ID" value="MFK4639704.1"/>
    <property type="molecule type" value="Genomic_DNA"/>
</dbReference>
<organism evidence="2 3">
    <name type="scientific">Paenarthrobacter histidinolovorans</name>
    <dbReference type="NCBI Taxonomy" id="43664"/>
    <lineage>
        <taxon>Bacteria</taxon>
        <taxon>Bacillati</taxon>
        <taxon>Actinomycetota</taxon>
        <taxon>Actinomycetes</taxon>
        <taxon>Micrococcales</taxon>
        <taxon>Micrococcaceae</taxon>
        <taxon>Paenarthrobacter</taxon>
    </lineage>
</organism>